<evidence type="ECO:0000313" key="8">
    <source>
        <dbReference type="EMBL" id="EPS41530.1"/>
    </source>
</evidence>
<keyword evidence="5" id="KW-0496">Mitochondrion</keyword>
<name>S8AEP8_DACHA</name>
<dbReference type="Pfam" id="PF13460">
    <property type="entry name" value="NAD_binding_10"/>
    <property type="match status" value="1"/>
</dbReference>
<dbReference type="SUPFAM" id="SSF51735">
    <property type="entry name" value="NAD(P)-binding Rossmann-fold domains"/>
    <property type="match status" value="1"/>
</dbReference>
<proteinExistence type="inferred from homology"/>
<comment type="subcellular location">
    <subcellularLocation>
        <location evidence="1">Mitochondrion outer membrane</location>
        <topology evidence="1">Peripheral membrane protein</topology>
    </subcellularLocation>
</comment>
<dbReference type="InterPro" id="IPR016040">
    <property type="entry name" value="NAD(P)-bd_dom"/>
</dbReference>
<evidence type="ECO:0000313" key="9">
    <source>
        <dbReference type="Proteomes" id="UP000015100"/>
    </source>
</evidence>
<dbReference type="GO" id="GO:0051170">
    <property type="term" value="P:import into nucleus"/>
    <property type="evidence" value="ECO:0007669"/>
    <property type="project" value="TreeGrafter"/>
</dbReference>
<protein>
    <recommendedName>
        <fullName evidence="7">NAD(P)-binding domain-containing protein</fullName>
    </recommendedName>
</protein>
<evidence type="ECO:0000259" key="7">
    <source>
        <dbReference type="Pfam" id="PF13460"/>
    </source>
</evidence>
<organism evidence="8 9">
    <name type="scientific">Dactylellina haptotyla (strain CBS 200.50)</name>
    <name type="common">Nematode-trapping fungus</name>
    <name type="synonym">Monacrosporium haptotylum</name>
    <dbReference type="NCBI Taxonomy" id="1284197"/>
    <lineage>
        <taxon>Eukaryota</taxon>
        <taxon>Fungi</taxon>
        <taxon>Dikarya</taxon>
        <taxon>Ascomycota</taxon>
        <taxon>Pezizomycotina</taxon>
        <taxon>Orbiliomycetes</taxon>
        <taxon>Orbiliales</taxon>
        <taxon>Orbiliaceae</taxon>
        <taxon>Dactylellina</taxon>
    </lineage>
</organism>
<keyword evidence="4" id="KW-0809">Transit peptide</keyword>
<dbReference type="Gene3D" id="3.40.50.720">
    <property type="entry name" value="NAD(P)-binding Rossmann-like Domain"/>
    <property type="match status" value="1"/>
</dbReference>
<sequence>MSASFALLGATGLVGSNILKYLVHSPTPSTIITLTRRDLDDTTKSEAVAAKHTLTTKIEKDTAQWATIFGEACKTTTPAPIAVTAMGTTRAAAGGFEQQYALEHDVNLAVAKAAKEAGVKTFVLISSASASQASSIAYSKMKGEIEDHIEEVGFDKYIVVRPGLLLGPRNETRTGEGIFQAIAKGLKHVSGGALSDFWAQGSDVVARAAVRAALDDSITGKKILDQKEIVALGKKEDW</sequence>
<evidence type="ECO:0000256" key="1">
    <source>
        <dbReference type="ARBA" id="ARBA00004450"/>
    </source>
</evidence>
<keyword evidence="3" id="KW-1000">Mitochondrion outer membrane</keyword>
<dbReference type="PANTHER" id="PTHR14097:SF7">
    <property type="entry name" value="OXIDOREDUCTASE HTATIP2"/>
    <property type="match status" value="1"/>
</dbReference>
<reference evidence="9" key="2">
    <citation type="submission" date="2013-04" db="EMBL/GenBank/DDBJ databases">
        <title>Genomic mechanisms accounting for the adaptation to parasitism in nematode-trapping fungi.</title>
        <authorList>
            <person name="Ahren D.G."/>
        </authorList>
    </citation>
    <scope>NUCLEOTIDE SEQUENCE [LARGE SCALE GENOMIC DNA]</scope>
    <source>
        <strain evidence="9">CBS 200.50</strain>
    </source>
</reference>
<dbReference type="EMBL" id="AQGS01000238">
    <property type="protein sequence ID" value="EPS41530.1"/>
    <property type="molecule type" value="Genomic_DNA"/>
</dbReference>
<keyword evidence="6" id="KW-0472">Membrane</keyword>
<evidence type="ECO:0000256" key="3">
    <source>
        <dbReference type="ARBA" id="ARBA00022787"/>
    </source>
</evidence>
<feature type="domain" description="NAD(P)-binding" evidence="7">
    <location>
        <begin position="9"/>
        <end position="168"/>
    </location>
</feature>
<dbReference type="GO" id="GO:0005741">
    <property type="term" value="C:mitochondrial outer membrane"/>
    <property type="evidence" value="ECO:0007669"/>
    <property type="project" value="UniProtKB-SubCell"/>
</dbReference>
<evidence type="ECO:0000256" key="5">
    <source>
        <dbReference type="ARBA" id="ARBA00023128"/>
    </source>
</evidence>
<keyword evidence="9" id="KW-1185">Reference proteome</keyword>
<evidence type="ECO:0000256" key="6">
    <source>
        <dbReference type="ARBA" id="ARBA00023136"/>
    </source>
</evidence>
<dbReference type="FunFam" id="3.40.50.720:FF:000366">
    <property type="entry name" value="Protein FMP52, mitochondrial"/>
    <property type="match status" value="1"/>
</dbReference>
<comment type="caution">
    <text evidence="8">The sequence shown here is derived from an EMBL/GenBank/DDBJ whole genome shotgun (WGS) entry which is preliminary data.</text>
</comment>
<dbReference type="HOGENOM" id="CLU_071330_3_0_1"/>
<dbReference type="eggNOG" id="KOG4039">
    <property type="taxonomic scope" value="Eukaryota"/>
</dbReference>
<gene>
    <name evidence="8" type="ORF">H072_4546</name>
</gene>
<dbReference type="InterPro" id="IPR036291">
    <property type="entry name" value="NAD(P)-bd_dom_sf"/>
</dbReference>
<dbReference type="AlphaFoldDB" id="S8AEP8"/>
<accession>S8AEP8</accession>
<evidence type="ECO:0000256" key="4">
    <source>
        <dbReference type="ARBA" id="ARBA00022946"/>
    </source>
</evidence>
<dbReference type="OrthoDB" id="430436at2759"/>
<dbReference type="STRING" id="1284197.S8AEP8"/>
<dbReference type="PANTHER" id="PTHR14097">
    <property type="entry name" value="OXIDOREDUCTASE HTATIP2"/>
    <property type="match status" value="1"/>
</dbReference>
<dbReference type="Proteomes" id="UP000015100">
    <property type="component" value="Unassembled WGS sequence"/>
</dbReference>
<dbReference type="OMA" id="LGRTEWP"/>
<reference evidence="8 9" key="1">
    <citation type="journal article" date="2013" name="PLoS Genet.">
        <title>Genomic mechanisms accounting for the adaptation to parasitism in nematode-trapping fungi.</title>
        <authorList>
            <person name="Meerupati T."/>
            <person name="Andersson K.M."/>
            <person name="Friman E."/>
            <person name="Kumar D."/>
            <person name="Tunlid A."/>
            <person name="Ahren D."/>
        </authorList>
    </citation>
    <scope>NUCLEOTIDE SEQUENCE [LARGE SCALE GENOMIC DNA]</scope>
    <source>
        <strain evidence="8 9">CBS 200.50</strain>
    </source>
</reference>
<comment type="similarity">
    <text evidence="2">Belongs to the FMP52 family.</text>
</comment>
<evidence type="ECO:0000256" key="2">
    <source>
        <dbReference type="ARBA" id="ARBA00006617"/>
    </source>
</evidence>